<keyword evidence="2" id="KW-1185">Reference proteome</keyword>
<dbReference type="Proteomes" id="UP000078561">
    <property type="component" value="Unassembled WGS sequence"/>
</dbReference>
<gene>
    <name evidence="1" type="primary">ABSGL_09832.1 scaffold 11641</name>
</gene>
<dbReference type="InParanoid" id="A0A163JNN9"/>
<evidence type="ECO:0000313" key="2">
    <source>
        <dbReference type="Proteomes" id="UP000078561"/>
    </source>
</evidence>
<dbReference type="Gene3D" id="1.10.443.20">
    <property type="entry name" value="Centromere DNA-binding protein complex CBF3 subunit, domain 2"/>
    <property type="match status" value="1"/>
</dbReference>
<reference evidence="1" key="1">
    <citation type="submission" date="2016-04" db="EMBL/GenBank/DDBJ databases">
        <authorList>
            <person name="Evans L.H."/>
            <person name="Alamgir A."/>
            <person name="Owens N."/>
            <person name="Weber N.D."/>
            <person name="Virtaneva K."/>
            <person name="Barbian K."/>
            <person name="Babar A."/>
            <person name="Rosenke K."/>
        </authorList>
    </citation>
    <scope>NUCLEOTIDE SEQUENCE [LARGE SCALE GENOMIC DNA]</scope>
    <source>
        <strain evidence="1">CBS 101.48</strain>
    </source>
</reference>
<accession>A0A163JNN9</accession>
<evidence type="ECO:0008006" key="3">
    <source>
        <dbReference type="Google" id="ProtNLM"/>
    </source>
</evidence>
<dbReference type="OrthoDB" id="5093479at2759"/>
<evidence type="ECO:0000313" key="1">
    <source>
        <dbReference type="EMBL" id="SAM03976.1"/>
    </source>
</evidence>
<dbReference type="GO" id="GO:0003677">
    <property type="term" value="F:DNA binding"/>
    <property type="evidence" value="ECO:0007669"/>
    <property type="project" value="InterPro"/>
</dbReference>
<dbReference type="AlphaFoldDB" id="A0A163JNN9"/>
<dbReference type="InterPro" id="IPR038279">
    <property type="entry name" value="Ndc10_dom2_sf"/>
</dbReference>
<sequence length="101" mass="11578">MKTKPPRQAQVWSYFSHHESIGKALSSPGIMSNKNTHISCGSSARMADSVPMMEHHPCYPIWQHPIFSDRTYLSFKRDMLQIEAQEHYPAHTLLQQCVPAL</sequence>
<organism evidence="1">
    <name type="scientific">Absidia glauca</name>
    <name type="common">Pin mould</name>
    <dbReference type="NCBI Taxonomy" id="4829"/>
    <lineage>
        <taxon>Eukaryota</taxon>
        <taxon>Fungi</taxon>
        <taxon>Fungi incertae sedis</taxon>
        <taxon>Mucoromycota</taxon>
        <taxon>Mucoromycotina</taxon>
        <taxon>Mucoromycetes</taxon>
        <taxon>Mucorales</taxon>
        <taxon>Cunninghamellaceae</taxon>
        <taxon>Absidia</taxon>
    </lineage>
</organism>
<protein>
    <recommendedName>
        <fullName evidence="3">Ndc10 domain-containing protein</fullName>
    </recommendedName>
</protein>
<dbReference type="EMBL" id="LT554318">
    <property type="protein sequence ID" value="SAM03976.1"/>
    <property type="molecule type" value="Genomic_DNA"/>
</dbReference>
<proteinExistence type="predicted"/>
<name>A0A163JNN9_ABSGL</name>